<keyword evidence="3" id="KW-1185">Reference proteome</keyword>
<dbReference type="Proteomes" id="UP000030066">
    <property type="component" value="Chromosome"/>
</dbReference>
<feature type="domain" description="PhoU" evidence="1">
    <location>
        <begin position="32"/>
        <end position="103"/>
    </location>
</feature>
<dbReference type="HOGENOM" id="CLU_107119_0_0_14"/>
<dbReference type="InterPro" id="IPR038078">
    <property type="entry name" value="PhoU-like_sf"/>
</dbReference>
<dbReference type="STRING" id="1318617.MGM1_5240"/>
<dbReference type="GO" id="GO:0045936">
    <property type="term" value="P:negative regulation of phosphate metabolic process"/>
    <property type="evidence" value="ECO:0007669"/>
    <property type="project" value="InterPro"/>
</dbReference>
<dbReference type="PANTHER" id="PTHR42930">
    <property type="entry name" value="PHOSPHATE-SPECIFIC TRANSPORT SYSTEM ACCESSORY PROTEIN PHOU"/>
    <property type="match status" value="1"/>
</dbReference>
<evidence type="ECO:0000313" key="3">
    <source>
        <dbReference type="Proteomes" id="UP000030066"/>
    </source>
</evidence>
<dbReference type="AlphaFoldDB" id="A0A097STH3"/>
<dbReference type="EMBL" id="CP007711">
    <property type="protein sequence ID" value="AIV03884.1"/>
    <property type="molecule type" value="Genomic_DNA"/>
</dbReference>
<sequence length="260" mass="30691">MSVNYSVTKASEKELKNEFFKYYKHVFKSWNLLADVLEEKNIIELKDLEKFFELEEKSNKFKAYILDQCIWNISRNQPLATHLRFLIAIIYSINDLERMADYVIGSARYLYSFKVETKAANNLLVKAMRSSILTVDKLVKLLKNRMNIKKNYIRAYHNTVKLRTTYREEYNNLLKSLSNMMFKQDTVQDVTDIMTGFAMIMKYTERNVDHAVNIVENFIYIRNADFFFDKKSKQEIPNLGSGICNAMIEVNKVKGKKKDK</sequence>
<name>A0A097STH3_9BACT</name>
<protein>
    <submittedName>
        <fullName evidence="2">Phosphate transport system regulatory protein</fullName>
    </submittedName>
</protein>
<gene>
    <name evidence="2" type="primary">phoU</name>
    <name evidence="2" type="ORF">MGM1_5240</name>
</gene>
<reference evidence="2 3" key="1">
    <citation type="journal article" date="2014" name="PLoS ONE">
        <title>An emerging Mycoplasma associated with trichomoniasis, vaginal infection and disease.</title>
        <authorList>
            <consortium name="Vaginal Microbiome Consortium"/>
            <person name="Fettweis J.M."/>
            <person name="Serrano M.G."/>
            <person name="Huang B."/>
            <person name="Brooks J.P."/>
            <person name="Glascock A.L."/>
            <person name="Sheth N.U."/>
            <person name="Strauss J.F.III."/>
            <person name="Jefferson K.K."/>
            <person name="Buck G.A."/>
        </authorList>
    </citation>
    <scope>NUCLEOTIDE SEQUENCE [LARGE SCALE GENOMIC DNA]</scope>
    <source>
        <strain evidence="2 3">VCU_M1</strain>
    </source>
</reference>
<evidence type="ECO:0000313" key="2">
    <source>
        <dbReference type="EMBL" id="AIV03884.1"/>
    </source>
</evidence>
<dbReference type="InterPro" id="IPR028366">
    <property type="entry name" value="PhoU"/>
</dbReference>
<dbReference type="SUPFAM" id="SSF109755">
    <property type="entry name" value="PhoU-like"/>
    <property type="match status" value="1"/>
</dbReference>
<dbReference type="PANTHER" id="PTHR42930:SF3">
    <property type="entry name" value="PHOSPHATE-SPECIFIC TRANSPORT SYSTEM ACCESSORY PROTEIN PHOU"/>
    <property type="match status" value="1"/>
</dbReference>
<organism evidence="2 3">
    <name type="scientific">Candidatus Malacoplasma girerdii</name>
    <dbReference type="NCBI Taxonomy" id="1318617"/>
    <lineage>
        <taxon>Bacteria</taxon>
        <taxon>Bacillati</taxon>
        <taxon>Mycoplasmatota</taxon>
        <taxon>Mycoplasmoidales</taxon>
        <taxon>Mycoplasmoidaceae</taxon>
        <taxon>Malacoplasma</taxon>
    </lineage>
</organism>
<dbReference type="Gene3D" id="1.20.58.220">
    <property type="entry name" value="Phosphate transport system protein phou homolog 2, domain 2"/>
    <property type="match status" value="1"/>
</dbReference>
<dbReference type="KEGG" id="mgj:MGM1_5240"/>
<dbReference type="InterPro" id="IPR026022">
    <property type="entry name" value="PhoU_dom"/>
</dbReference>
<dbReference type="Pfam" id="PF01895">
    <property type="entry name" value="PhoU"/>
    <property type="match status" value="1"/>
</dbReference>
<dbReference type="GO" id="GO:0030643">
    <property type="term" value="P:intracellular phosphate ion homeostasis"/>
    <property type="evidence" value="ECO:0007669"/>
    <property type="project" value="InterPro"/>
</dbReference>
<proteinExistence type="predicted"/>
<dbReference type="eggNOG" id="COG0704">
    <property type="taxonomic scope" value="Bacteria"/>
</dbReference>
<accession>A0A097STH3</accession>
<evidence type="ECO:0000259" key="1">
    <source>
        <dbReference type="Pfam" id="PF01895"/>
    </source>
</evidence>